<gene>
    <name evidence="2" type="primary">NLRC3</name>
    <name evidence="2" type="ORF">SNAT2548_LOCUS5625</name>
</gene>
<dbReference type="InterPro" id="IPR052201">
    <property type="entry name" value="LRR-containing_regulator"/>
</dbReference>
<dbReference type="InterPro" id="IPR001611">
    <property type="entry name" value="Leu-rich_rpt"/>
</dbReference>
<sequence>MGAYNSCSCKRAQDCCQGEADCRDARTRPMADLEYADESDDENLLISRKGTRANSGLRTGLEATSALRAQMKSLAQALKKGDIRLVRAEYLYTLKAGKLPFPRRQEAEPEYCICKGKQESALVTHEEVADWSEGRKPAVICSISHCWESRFHPDPCGYQLEKIVDCISLYDAAYDDDIWVFYDYVSVLHFPNTWNNSKGYMHKLFSHECSLTLIVEGLTPETVWQAKRHVPIYDQLTGQVERVNMNNLKQNRIPYFERGWCRAEVEWSIMRGRPAQHQWVDSHACSRYRVPMTPESFKTWMADAKFKDEADKELLTHLHKQIYKAKFVHSQEAVFEHVPASEVSKLAAELTKVKQLRALRIRKVEVGEKEAQELGEALVSLEALEEVEIRLAGDSDGTAMAKALSDVLKHTASITQIDFASKDISDAGVKSLLEVLKHNATVTKICLTRAEDAFGLCAVRPEAPLKKLPPKAEEEGGFKRNEALAEAFKHTCAITCIDLSGDSMGDSGAEALADALRQNSAITHIDLRGNSIGDSGAKALAEALKQNSTVTYINLRDSSIGDTGCKALADALTHATIRITAILLDMNCIGDDGAKARACQTLRTANATTWLQTGTLLLELCNQALAAASAHNTTITMISLGYNRIGAAGIQAWVFQMFRSCRAALSWTSCQALADALRQNSAITHIDLRGNSIGDSGAKALAEALKQNSTVTYINLRDSSIGDTGCKARGFEVFRLHLAVQWPWC</sequence>
<organism evidence="2 3">
    <name type="scientific">Symbiodinium natans</name>
    <dbReference type="NCBI Taxonomy" id="878477"/>
    <lineage>
        <taxon>Eukaryota</taxon>
        <taxon>Sar</taxon>
        <taxon>Alveolata</taxon>
        <taxon>Dinophyceae</taxon>
        <taxon>Suessiales</taxon>
        <taxon>Symbiodiniaceae</taxon>
        <taxon>Symbiodinium</taxon>
    </lineage>
</organism>
<dbReference type="OrthoDB" id="418974at2759"/>
<evidence type="ECO:0000256" key="1">
    <source>
        <dbReference type="ARBA" id="ARBA00022737"/>
    </source>
</evidence>
<dbReference type="SMART" id="SM00368">
    <property type="entry name" value="LRR_RI"/>
    <property type="match status" value="6"/>
</dbReference>
<dbReference type="Gene3D" id="3.80.10.10">
    <property type="entry name" value="Ribonuclease Inhibitor"/>
    <property type="match status" value="4"/>
</dbReference>
<keyword evidence="3" id="KW-1185">Reference proteome</keyword>
<proteinExistence type="predicted"/>
<dbReference type="Proteomes" id="UP000604046">
    <property type="component" value="Unassembled WGS sequence"/>
</dbReference>
<name>A0A812J846_9DINO</name>
<dbReference type="Pfam" id="PF13516">
    <property type="entry name" value="LRR_6"/>
    <property type="match status" value="5"/>
</dbReference>
<evidence type="ECO:0000313" key="3">
    <source>
        <dbReference type="Proteomes" id="UP000604046"/>
    </source>
</evidence>
<evidence type="ECO:0000313" key="2">
    <source>
        <dbReference type="EMBL" id="CAE7197679.1"/>
    </source>
</evidence>
<dbReference type="PANTHER" id="PTHR24111:SF0">
    <property type="entry name" value="LEUCINE-RICH REPEAT-CONTAINING PROTEIN"/>
    <property type="match status" value="1"/>
</dbReference>
<dbReference type="PANTHER" id="PTHR24111">
    <property type="entry name" value="LEUCINE-RICH REPEAT-CONTAINING PROTEIN 34"/>
    <property type="match status" value="1"/>
</dbReference>
<dbReference type="SUPFAM" id="SSF52047">
    <property type="entry name" value="RNI-like"/>
    <property type="match status" value="2"/>
</dbReference>
<comment type="caution">
    <text evidence="2">The sequence shown here is derived from an EMBL/GenBank/DDBJ whole genome shotgun (WGS) entry which is preliminary data.</text>
</comment>
<accession>A0A812J846</accession>
<reference evidence="2" key="1">
    <citation type="submission" date="2021-02" db="EMBL/GenBank/DDBJ databases">
        <authorList>
            <person name="Dougan E. K."/>
            <person name="Rhodes N."/>
            <person name="Thang M."/>
            <person name="Chan C."/>
        </authorList>
    </citation>
    <scope>NUCLEOTIDE SEQUENCE</scope>
</reference>
<dbReference type="EMBL" id="CAJNDS010000360">
    <property type="protein sequence ID" value="CAE7197679.1"/>
    <property type="molecule type" value="Genomic_DNA"/>
</dbReference>
<dbReference type="InterPro" id="IPR032675">
    <property type="entry name" value="LRR_dom_sf"/>
</dbReference>
<keyword evidence="1" id="KW-0677">Repeat</keyword>
<protein>
    <submittedName>
        <fullName evidence="2">NLRC3 protein</fullName>
    </submittedName>
</protein>
<dbReference type="AlphaFoldDB" id="A0A812J846"/>